<proteinExistence type="predicted"/>
<evidence type="ECO:0000313" key="2">
    <source>
        <dbReference type="EMBL" id="MEU8134576.1"/>
    </source>
</evidence>
<gene>
    <name evidence="2" type="ORF">AB0C36_13805</name>
</gene>
<reference evidence="2 3" key="1">
    <citation type="submission" date="2024-06" db="EMBL/GenBank/DDBJ databases">
        <title>The Natural Products Discovery Center: Release of the First 8490 Sequenced Strains for Exploring Actinobacteria Biosynthetic Diversity.</title>
        <authorList>
            <person name="Kalkreuter E."/>
            <person name="Kautsar S.A."/>
            <person name="Yang D."/>
            <person name="Bader C.D."/>
            <person name="Teijaro C.N."/>
            <person name="Fluegel L."/>
            <person name="Davis C.M."/>
            <person name="Simpson J.R."/>
            <person name="Lauterbach L."/>
            <person name="Steele A.D."/>
            <person name="Gui C."/>
            <person name="Meng S."/>
            <person name="Li G."/>
            <person name="Viehrig K."/>
            <person name="Ye F."/>
            <person name="Su P."/>
            <person name="Kiefer A.F."/>
            <person name="Nichols A."/>
            <person name="Cepeda A.J."/>
            <person name="Yan W."/>
            <person name="Fan B."/>
            <person name="Jiang Y."/>
            <person name="Adhikari A."/>
            <person name="Zheng C.-J."/>
            <person name="Schuster L."/>
            <person name="Cowan T.M."/>
            <person name="Smanski M.J."/>
            <person name="Chevrette M.G."/>
            <person name="De Carvalho L.P.S."/>
            <person name="Shen B."/>
        </authorList>
    </citation>
    <scope>NUCLEOTIDE SEQUENCE [LARGE SCALE GENOMIC DNA]</scope>
    <source>
        <strain evidence="2 3">NPDC048946</strain>
    </source>
</reference>
<evidence type="ECO:0000256" key="1">
    <source>
        <dbReference type="SAM" id="SignalP"/>
    </source>
</evidence>
<dbReference type="RefSeq" id="WP_358353344.1">
    <property type="nucleotide sequence ID" value="NZ_JBEZFP010000028.1"/>
</dbReference>
<name>A0ABV3DFQ0_9ACTN</name>
<evidence type="ECO:0000313" key="3">
    <source>
        <dbReference type="Proteomes" id="UP001551482"/>
    </source>
</evidence>
<comment type="caution">
    <text evidence="2">The sequence shown here is derived from an EMBL/GenBank/DDBJ whole genome shotgun (WGS) entry which is preliminary data.</text>
</comment>
<dbReference type="EMBL" id="JBEZFP010000028">
    <property type="protein sequence ID" value="MEU8134576.1"/>
    <property type="molecule type" value="Genomic_DNA"/>
</dbReference>
<organism evidence="2 3">
    <name type="scientific">Streptodolium elevatio</name>
    <dbReference type="NCBI Taxonomy" id="3157996"/>
    <lineage>
        <taxon>Bacteria</taxon>
        <taxon>Bacillati</taxon>
        <taxon>Actinomycetota</taxon>
        <taxon>Actinomycetes</taxon>
        <taxon>Kitasatosporales</taxon>
        <taxon>Streptomycetaceae</taxon>
        <taxon>Streptodolium</taxon>
    </lineage>
</organism>
<protein>
    <submittedName>
        <fullName evidence="2">Uncharacterized protein</fullName>
    </submittedName>
</protein>
<feature type="chain" id="PRO_5046593400" evidence="1">
    <location>
        <begin position="33"/>
        <end position="796"/>
    </location>
</feature>
<sequence>MRKPAKGLAAVVGTAVAAVGVVVTVGSPAAHAETVTYNVHCTPPSVGGGPFDFAAQVDLSVSPSKPAYAVGDQVTVTWSWKAAADNPSGVTVNADSVQPFGTVNVSGAQGGTVAVSGPKKNASTPSGRPLWLSDMTGTLTIAKPGALHLSPGSYKNVASMLGTWETPCNATGTPGVSTTLQVDGSVQPATLGVTRTEVRPGSAPFQLVGANWPAGGAAPTVELCAADGTACAASRITSAGVGVDAGGNLAGRASVPPTTSEGDYKVRVSSGTTAVAVPLKVRNNAPAWAEPVAYDVSCKQATNGSVFPWKPRVVLELTPEKPYYSVGDVVNVTWRWKDYPRNPQMPGVILLKDTVTPSGVVKLSGAQTGNVTVNGPKKNPSAGAPPAVVQVSDMTGTFTVTANGAIDVSPGDYALKLIAQTTPCTVSGTPGVSSTAQVGLPVPPAPTLAAASSPVKAGETVALSGVNWPAVGAGTVAVQLCAADGGACDGTAFSANTLSVGPDGALGGNATLAPTAPQGARLVKVTIGSGPGAGTATAPLTVEPPAPNLRKVELTPDHGPLGTVVTVRGTGYTPNTAISIAGVDKDLQPTFDLAFLDSGPDGTFVGQLTVTKAQTDQIAAAEGVDQNKAAAAKFTVEGGGNTDGEVLPGHLGFKRTGASDKLVELSPVTIDGRPQTMNGALNQVVVQDFRGGTLGWELTGRIGDFVSDTQGTTGTLPGAALYWTPNCAVVNPDSPSPVLTGVPGAVDGSRLCGMPAQTTPGLPSGGEFSADAGLALHVPGFPLAGTYTATLTLTLI</sequence>
<feature type="signal peptide" evidence="1">
    <location>
        <begin position="1"/>
        <end position="32"/>
    </location>
</feature>
<accession>A0ABV3DFQ0</accession>
<dbReference type="Proteomes" id="UP001551482">
    <property type="component" value="Unassembled WGS sequence"/>
</dbReference>
<keyword evidence="3" id="KW-1185">Reference proteome</keyword>
<keyword evidence="1" id="KW-0732">Signal</keyword>